<evidence type="ECO:0000313" key="6">
    <source>
        <dbReference type="EMBL" id="ACV81405.1"/>
    </source>
</evidence>
<accession>C8XAK2</accession>
<gene>
    <name evidence="3" type="ordered locus">Namu_0957</name>
    <name evidence="4" type="ordered locus">Namu_1319</name>
    <name evidence="5" type="ordered locus">Namu_2362</name>
    <name evidence="6" type="ordered locus">Namu_5136</name>
    <name evidence="7" type="ordered locus">Namu_5208</name>
</gene>
<dbReference type="KEGG" id="nml:Namu_0957"/>
<dbReference type="KEGG" id="nml:Namu_5136"/>
<dbReference type="PANTHER" id="PTHR33055">
    <property type="entry name" value="TRANSPOSASE FOR INSERTION SEQUENCE ELEMENT IS1111A"/>
    <property type="match status" value="1"/>
</dbReference>
<dbReference type="AlphaFoldDB" id="C8XAK2"/>
<dbReference type="KEGG" id="nml:Namu_1319"/>
<dbReference type="KEGG" id="nml:Namu_5208"/>
<name>C8XAK2_NAKMY</name>
<dbReference type="InterPro" id="IPR047650">
    <property type="entry name" value="Transpos_IS110"/>
</dbReference>
<dbReference type="EMBL" id="CP001737">
    <property type="protein sequence ID" value="ACV78737.1"/>
    <property type="molecule type" value="Genomic_DNA"/>
</dbReference>
<reference evidence="8" key="1">
    <citation type="submission" date="2009-09" db="EMBL/GenBank/DDBJ databases">
        <title>The complete genome of Nakamurella multipartita DSM 44233.</title>
        <authorList>
            <consortium name="US DOE Joint Genome Institute (JGI-PGF)"/>
            <person name="Lucas S."/>
            <person name="Copeland A."/>
            <person name="Lapidus A."/>
            <person name="Glavina del Rio T."/>
            <person name="Dalin E."/>
            <person name="Tice H."/>
            <person name="Bruce D."/>
            <person name="Goodwin L."/>
            <person name="Pitluck S."/>
            <person name="Kyrpides N."/>
            <person name="Mavromatis K."/>
            <person name="Ivanova N."/>
            <person name="Ovchinnikova G."/>
            <person name="Sims D."/>
            <person name="Meincke L."/>
            <person name="Brettin T."/>
            <person name="Detter J.C."/>
            <person name="Han C."/>
            <person name="Larimer F."/>
            <person name="Land M."/>
            <person name="Hauser L."/>
            <person name="Markowitz V."/>
            <person name="Cheng J.-F."/>
            <person name="Hugenholtz P."/>
            <person name="Woyke T."/>
            <person name="Wu D."/>
            <person name="Klenk H.-P."/>
            <person name="Eisen J.A."/>
        </authorList>
    </citation>
    <scope>NUCLEOTIDE SEQUENCE [LARGE SCALE GENOMIC DNA]</scope>
    <source>
        <strain evidence="8">ATCC 700099 / DSM 44233 / CIP 104796 / JCM 9543 / NBRC 105858 / Y-104</strain>
    </source>
</reference>
<dbReference type="InParanoid" id="C8XAK2"/>
<dbReference type="EMBL" id="CP001737">
    <property type="protein sequence ID" value="ACV81405.1"/>
    <property type="molecule type" value="Genomic_DNA"/>
</dbReference>
<dbReference type="InterPro" id="IPR002525">
    <property type="entry name" value="Transp_IS110-like_N"/>
</dbReference>
<dbReference type="NCBIfam" id="NF033542">
    <property type="entry name" value="transpos_IS110"/>
    <property type="match status" value="1"/>
</dbReference>
<dbReference type="PANTHER" id="PTHR33055:SF15">
    <property type="entry name" value="TRANSPOSASE-RELATED"/>
    <property type="match status" value="1"/>
</dbReference>
<keyword evidence="8" id="KW-1185">Reference proteome</keyword>
<dbReference type="EMBL" id="CP001737">
    <property type="protein sequence ID" value="ACV77722.1"/>
    <property type="molecule type" value="Genomic_DNA"/>
</dbReference>
<dbReference type="OrthoDB" id="9815354at2"/>
<dbReference type="eggNOG" id="COG3547">
    <property type="taxonomic scope" value="Bacteria"/>
</dbReference>
<dbReference type="STRING" id="479431.Namu_0957"/>
<feature type="domain" description="Transposase IS110-like N-terminal" evidence="1">
    <location>
        <begin position="15"/>
        <end position="161"/>
    </location>
</feature>
<evidence type="ECO:0000259" key="2">
    <source>
        <dbReference type="Pfam" id="PF02371"/>
    </source>
</evidence>
<feature type="domain" description="Transposase IS116/IS110/IS902 C-terminal" evidence="2">
    <location>
        <begin position="264"/>
        <end position="348"/>
    </location>
</feature>
<dbReference type="EMBL" id="CP001737">
    <property type="protein sequence ID" value="ACV81474.1"/>
    <property type="molecule type" value="Genomic_DNA"/>
</dbReference>
<evidence type="ECO:0000313" key="5">
    <source>
        <dbReference type="EMBL" id="ACV78737.1"/>
    </source>
</evidence>
<dbReference type="Pfam" id="PF01548">
    <property type="entry name" value="DEDD_Tnp_IS110"/>
    <property type="match status" value="1"/>
</dbReference>
<evidence type="ECO:0000313" key="7">
    <source>
        <dbReference type="EMBL" id="ACV81474.1"/>
    </source>
</evidence>
<dbReference type="KEGG" id="nml:Namu_2362"/>
<dbReference type="EMBL" id="CP001737">
    <property type="protein sequence ID" value="ACV77367.1"/>
    <property type="molecule type" value="Genomic_DNA"/>
</dbReference>
<dbReference type="RefSeq" id="WP_015746281.1">
    <property type="nucleotide sequence ID" value="NC_013235.1"/>
</dbReference>
<dbReference type="Proteomes" id="UP000002218">
    <property type="component" value="Chromosome"/>
</dbReference>
<evidence type="ECO:0000313" key="8">
    <source>
        <dbReference type="Proteomes" id="UP000002218"/>
    </source>
</evidence>
<organism evidence="3 8">
    <name type="scientific">Nakamurella multipartita (strain ATCC 700099 / DSM 44233 / CIP 104796 / JCM 9543 / NBRC 105858 / Y-104)</name>
    <name type="common">Microsphaera multipartita</name>
    <dbReference type="NCBI Taxonomy" id="479431"/>
    <lineage>
        <taxon>Bacteria</taxon>
        <taxon>Bacillati</taxon>
        <taxon>Actinomycetota</taxon>
        <taxon>Actinomycetes</taxon>
        <taxon>Nakamurellales</taxon>
        <taxon>Nakamurellaceae</taxon>
        <taxon>Nakamurella</taxon>
    </lineage>
</organism>
<dbReference type="GO" id="GO:0003677">
    <property type="term" value="F:DNA binding"/>
    <property type="evidence" value="ECO:0007669"/>
    <property type="project" value="InterPro"/>
</dbReference>
<dbReference type="GO" id="GO:0004803">
    <property type="term" value="F:transposase activity"/>
    <property type="evidence" value="ECO:0007669"/>
    <property type="project" value="InterPro"/>
</dbReference>
<dbReference type="GO" id="GO:0006313">
    <property type="term" value="P:DNA transposition"/>
    <property type="evidence" value="ECO:0007669"/>
    <property type="project" value="InterPro"/>
</dbReference>
<evidence type="ECO:0000313" key="4">
    <source>
        <dbReference type="EMBL" id="ACV77722.1"/>
    </source>
</evidence>
<sequence length="423" mass="47732">MPVIDDDEIAYGRVAGMDISKRDVKVAVRLIENGRVKRLKVRTFATTTPSLLRLRDWLTELDIELVAMESTGVYWKPLFLVLEDQFRCWLLNPRDVKRVPGNKTDVKDAEWIARMAQLGLVTPSFVPDIPVRELRELTRYRSNVVRDRTRAVQRLQDLLESAGIKLSSTVSDITGKSATAMLHAMINDPAGAMSDPRQVADLALVRMRSKLPELTEALTGHFTDHHARLAATMMRQINDLDTLLTDLDQQIDQEIAPFARAVDHLETIPGVSRRAAMIIVSEIGIDMSRFTGTDRLASWAGLSPGNNESAGRHLSTRTRKGNRSLRAVLFQCAKAAARTHSTYLAAKYADLCTRMKPTKALVAISRIILETCHHLIRKDTDYHDLGPTYLNEYRRRDLDKNRIRRARTILETNGYTVTHNDAA</sequence>
<proteinExistence type="predicted"/>
<evidence type="ECO:0000313" key="3">
    <source>
        <dbReference type="EMBL" id="ACV77367.1"/>
    </source>
</evidence>
<dbReference type="HOGENOM" id="CLU_036902_11_0_11"/>
<protein>
    <submittedName>
        <fullName evidence="3">Transposase IS116/IS110/IS902 family protein</fullName>
    </submittedName>
</protein>
<reference evidence="3 8" key="2">
    <citation type="journal article" date="2010" name="Stand. Genomic Sci.">
        <title>Complete genome sequence of Nakamurella multipartita type strain (Y-104).</title>
        <authorList>
            <person name="Tice H."/>
            <person name="Mayilraj S."/>
            <person name="Sims D."/>
            <person name="Lapidus A."/>
            <person name="Nolan M."/>
            <person name="Lucas S."/>
            <person name="Glavina Del Rio T."/>
            <person name="Copeland A."/>
            <person name="Cheng J.F."/>
            <person name="Meincke L."/>
            <person name="Bruce D."/>
            <person name="Goodwin L."/>
            <person name="Pitluck S."/>
            <person name="Ivanova N."/>
            <person name="Mavromatis K."/>
            <person name="Ovchinnikova G."/>
            <person name="Pati A."/>
            <person name="Chen A."/>
            <person name="Palaniappan K."/>
            <person name="Land M."/>
            <person name="Hauser L."/>
            <person name="Chang Y.J."/>
            <person name="Jeffries C.D."/>
            <person name="Detter J.C."/>
            <person name="Brettin T."/>
            <person name="Rohde M."/>
            <person name="Goker M."/>
            <person name="Bristow J."/>
            <person name="Eisen J.A."/>
            <person name="Markowitz V."/>
            <person name="Hugenholtz P."/>
            <person name="Kyrpides N.C."/>
            <person name="Klenk H.P."/>
            <person name="Chen F."/>
        </authorList>
    </citation>
    <scope>NUCLEOTIDE SEQUENCE [LARGE SCALE GENOMIC DNA]</scope>
    <source>
        <strain evidence="8">ATCC 700099 / DSM 44233 / CIP 104796 / JCM 9543 / NBRC 105858 / Y-104</strain>
        <strain evidence="3">DSM 44233</strain>
    </source>
</reference>
<evidence type="ECO:0000259" key="1">
    <source>
        <dbReference type="Pfam" id="PF01548"/>
    </source>
</evidence>
<dbReference type="InterPro" id="IPR003346">
    <property type="entry name" value="Transposase_20"/>
</dbReference>
<dbReference type="Pfam" id="PF02371">
    <property type="entry name" value="Transposase_20"/>
    <property type="match status" value="1"/>
</dbReference>